<sequence length="99" mass="11487">MLHFSCDLCACPLEERRYVVRLEAYPAFDPNQLEAADFDVDHLQEVAETLALLPEGEPSAIPDDSTKVFRFDLCPHCYRKFLRDPLGREALRRLKYSKN</sequence>
<reference evidence="1" key="1">
    <citation type="journal article" date="2020" name="mSystems">
        <title>Genome- and Community-Level Interaction Insights into Carbon Utilization and Element Cycling Functions of Hydrothermarchaeota in Hydrothermal Sediment.</title>
        <authorList>
            <person name="Zhou Z."/>
            <person name="Liu Y."/>
            <person name="Xu W."/>
            <person name="Pan J."/>
            <person name="Luo Z.H."/>
            <person name="Li M."/>
        </authorList>
    </citation>
    <scope>NUCLEOTIDE SEQUENCE [LARGE SCALE GENOMIC DNA]</scope>
    <source>
        <strain evidence="1">SpSt-508</strain>
    </source>
</reference>
<accession>A0A7C4QN71</accession>
<name>A0A7C4QN71_9PLAN</name>
<comment type="caution">
    <text evidence="1">The sequence shown here is derived from an EMBL/GenBank/DDBJ whole genome shotgun (WGS) entry which is preliminary data.</text>
</comment>
<proteinExistence type="predicted"/>
<protein>
    <submittedName>
        <fullName evidence="1">Uncharacterized protein</fullName>
    </submittedName>
</protein>
<evidence type="ECO:0000313" key="1">
    <source>
        <dbReference type="EMBL" id="HGT38663.1"/>
    </source>
</evidence>
<organism evidence="1">
    <name type="scientific">Schlesneria paludicola</name>
    <dbReference type="NCBI Taxonomy" id="360056"/>
    <lineage>
        <taxon>Bacteria</taxon>
        <taxon>Pseudomonadati</taxon>
        <taxon>Planctomycetota</taxon>
        <taxon>Planctomycetia</taxon>
        <taxon>Planctomycetales</taxon>
        <taxon>Planctomycetaceae</taxon>
        <taxon>Schlesneria</taxon>
    </lineage>
</organism>
<gene>
    <name evidence="1" type="ORF">ENS64_05290</name>
</gene>
<dbReference type="AlphaFoldDB" id="A0A7C4QN71"/>
<dbReference type="EMBL" id="DSVQ01000011">
    <property type="protein sequence ID" value="HGT38663.1"/>
    <property type="molecule type" value="Genomic_DNA"/>
</dbReference>